<dbReference type="Proteomes" id="UP000076858">
    <property type="component" value="Unassembled WGS sequence"/>
</dbReference>
<accession>A0A164JCD9</accession>
<organism evidence="1 2">
    <name type="scientific">Daphnia magna</name>
    <dbReference type="NCBI Taxonomy" id="35525"/>
    <lineage>
        <taxon>Eukaryota</taxon>
        <taxon>Metazoa</taxon>
        <taxon>Ecdysozoa</taxon>
        <taxon>Arthropoda</taxon>
        <taxon>Crustacea</taxon>
        <taxon>Branchiopoda</taxon>
        <taxon>Diplostraca</taxon>
        <taxon>Cladocera</taxon>
        <taxon>Anomopoda</taxon>
        <taxon>Daphniidae</taxon>
        <taxon>Daphnia</taxon>
    </lineage>
</organism>
<proteinExistence type="predicted"/>
<reference evidence="1 2" key="1">
    <citation type="submission" date="2016-03" db="EMBL/GenBank/DDBJ databases">
        <title>EvidentialGene: Evidence-directed Construction of Genes on Genomes.</title>
        <authorList>
            <person name="Gilbert D.G."/>
            <person name="Choi J.-H."/>
            <person name="Mockaitis K."/>
            <person name="Colbourne J."/>
            <person name="Pfrender M."/>
        </authorList>
    </citation>
    <scope>NUCLEOTIDE SEQUENCE [LARGE SCALE GENOMIC DNA]</scope>
    <source>
        <strain evidence="1 2">Xinb3</strain>
        <tissue evidence="1">Complete organism</tissue>
    </source>
</reference>
<name>A0A164JCD9_9CRUS</name>
<protein>
    <submittedName>
        <fullName evidence="1">Uncharacterized protein</fullName>
    </submittedName>
</protein>
<dbReference type="AlphaFoldDB" id="A0A164JCD9"/>
<sequence length="53" mass="6370">MWLLAQTQKVDCWMNWVFRSRNFLVKPTCQLSRYLGRTWLGIQQILVLVIPAF</sequence>
<keyword evidence="2" id="KW-1185">Reference proteome</keyword>
<dbReference type="EMBL" id="LRGB01004999">
    <property type="protein sequence ID" value="KZS02206.1"/>
    <property type="molecule type" value="Genomic_DNA"/>
</dbReference>
<gene>
    <name evidence="1" type="ORF">APZ42_000842</name>
</gene>
<evidence type="ECO:0000313" key="2">
    <source>
        <dbReference type="Proteomes" id="UP000076858"/>
    </source>
</evidence>
<evidence type="ECO:0000313" key="1">
    <source>
        <dbReference type="EMBL" id="KZS02206.1"/>
    </source>
</evidence>
<comment type="caution">
    <text evidence="1">The sequence shown here is derived from an EMBL/GenBank/DDBJ whole genome shotgun (WGS) entry which is preliminary data.</text>
</comment>